<dbReference type="InterPro" id="IPR043519">
    <property type="entry name" value="NT_sf"/>
</dbReference>
<dbReference type="CDD" id="cd05403">
    <property type="entry name" value="NT_KNTase_like"/>
    <property type="match status" value="1"/>
</dbReference>
<dbReference type="SUPFAM" id="SSF81301">
    <property type="entry name" value="Nucleotidyltransferase"/>
    <property type="match status" value="1"/>
</dbReference>
<gene>
    <name evidence="2" type="ORF">E3C22_05895</name>
</gene>
<dbReference type="Proteomes" id="UP000298179">
    <property type="component" value="Unassembled WGS sequence"/>
</dbReference>
<keyword evidence="3" id="KW-1185">Reference proteome</keyword>
<protein>
    <submittedName>
        <fullName evidence="2">Nucleotidyltransferase domain-containing protein</fullName>
    </submittedName>
</protein>
<dbReference type="PANTHER" id="PTHR43449:SF3">
    <property type="entry name" value="POLYMERASE NUCLEOTIDYL TRANSFERASE DOMAIN-CONTAINING PROTEIN"/>
    <property type="match status" value="1"/>
</dbReference>
<dbReference type="GO" id="GO:0016740">
    <property type="term" value="F:transferase activity"/>
    <property type="evidence" value="ECO:0007669"/>
    <property type="project" value="UniProtKB-KW"/>
</dbReference>
<proteinExistence type="predicted"/>
<dbReference type="PANTHER" id="PTHR43449">
    <property type="entry name" value="NUCLEOTIDYLTRANSFERASE"/>
    <property type="match status" value="1"/>
</dbReference>
<organism evidence="2 3">
    <name type="scientific">Jiella endophytica</name>
    <dbReference type="NCBI Taxonomy" id="2558362"/>
    <lineage>
        <taxon>Bacteria</taxon>
        <taxon>Pseudomonadati</taxon>
        <taxon>Pseudomonadota</taxon>
        <taxon>Alphaproteobacteria</taxon>
        <taxon>Hyphomicrobiales</taxon>
        <taxon>Aurantimonadaceae</taxon>
        <taxon>Jiella</taxon>
    </lineage>
</organism>
<dbReference type="InterPro" id="IPR041633">
    <property type="entry name" value="Polbeta"/>
</dbReference>
<name>A0A4Y8RQH0_9HYPH</name>
<dbReference type="RefSeq" id="WP_134761086.1">
    <property type="nucleotide sequence ID" value="NZ_SOZD01000002.1"/>
</dbReference>
<dbReference type="Gene3D" id="3.30.460.10">
    <property type="entry name" value="Beta Polymerase, domain 2"/>
    <property type="match status" value="1"/>
</dbReference>
<sequence length="128" mass="14210">MQEVSLPLRRLGSDTARRLQSVADHLARHTGAEAVVLFGSRARGDASPSSDWDLCAILPDDVLPGRYNAVDLWREVSEFDLPVQIYPIRRSVFISRASDVNSVSHDILRDGQPIVGSLDFARFHEDPA</sequence>
<evidence type="ECO:0000313" key="3">
    <source>
        <dbReference type="Proteomes" id="UP000298179"/>
    </source>
</evidence>
<dbReference type="Pfam" id="PF18765">
    <property type="entry name" value="Polbeta"/>
    <property type="match status" value="1"/>
</dbReference>
<evidence type="ECO:0000259" key="1">
    <source>
        <dbReference type="Pfam" id="PF18765"/>
    </source>
</evidence>
<feature type="domain" description="Polymerase beta nucleotidyltransferase" evidence="1">
    <location>
        <begin position="22"/>
        <end position="85"/>
    </location>
</feature>
<evidence type="ECO:0000313" key="2">
    <source>
        <dbReference type="EMBL" id="TFF24917.1"/>
    </source>
</evidence>
<dbReference type="AlphaFoldDB" id="A0A4Y8RQH0"/>
<reference evidence="2 3" key="1">
    <citation type="submission" date="2019-03" db="EMBL/GenBank/DDBJ databases">
        <title>Jiella endophytica sp. nov., a novel endophytic bacterium isolated from root of Ficus microcarpa Linn. f.</title>
        <authorList>
            <person name="Tuo L."/>
        </authorList>
    </citation>
    <scope>NUCLEOTIDE SEQUENCE [LARGE SCALE GENOMIC DNA]</scope>
    <source>
        <strain evidence="2 3">CBS5Q-3</strain>
    </source>
</reference>
<dbReference type="OrthoDB" id="559450at2"/>
<keyword evidence="2" id="KW-0808">Transferase</keyword>
<comment type="caution">
    <text evidence="2">The sequence shown here is derived from an EMBL/GenBank/DDBJ whole genome shotgun (WGS) entry which is preliminary data.</text>
</comment>
<accession>A0A4Y8RQH0</accession>
<dbReference type="EMBL" id="SOZD01000002">
    <property type="protein sequence ID" value="TFF24917.1"/>
    <property type="molecule type" value="Genomic_DNA"/>
</dbReference>